<name>A0A0G1KNC3_9BACT</name>
<dbReference type="EMBL" id="LCIE01000006">
    <property type="protein sequence ID" value="KKT49469.1"/>
    <property type="molecule type" value="Genomic_DNA"/>
</dbReference>
<dbReference type="Proteomes" id="UP000034172">
    <property type="component" value="Unassembled WGS sequence"/>
</dbReference>
<sequence length="49" mass="5541">MTEKLKPIILTGFQIKQLQKLLGGMAKISLEADKLTIQLDKIILKFEAK</sequence>
<comment type="caution">
    <text evidence="1">The sequence shown here is derived from an EMBL/GenBank/DDBJ whole genome shotgun (WGS) entry which is preliminary data.</text>
</comment>
<evidence type="ECO:0000313" key="2">
    <source>
        <dbReference type="Proteomes" id="UP000034172"/>
    </source>
</evidence>
<dbReference type="STRING" id="1618392.UW41_C0006G0037"/>
<dbReference type="AlphaFoldDB" id="A0A0G1KNC3"/>
<accession>A0A0G1KNC3</accession>
<gene>
    <name evidence="1" type="ORF">UW41_C0006G0037</name>
</gene>
<proteinExistence type="predicted"/>
<protein>
    <submittedName>
        <fullName evidence="1">Uncharacterized protein</fullName>
    </submittedName>
</protein>
<evidence type="ECO:0000313" key="1">
    <source>
        <dbReference type="EMBL" id="KKT49469.1"/>
    </source>
</evidence>
<reference evidence="1 2" key="1">
    <citation type="journal article" date="2015" name="Nature">
        <title>rRNA introns, odd ribosomes, and small enigmatic genomes across a large radiation of phyla.</title>
        <authorList>
            <person name="Brown C.T."/>
            <person name="Hug L.A."/>
            <person name="Thomas B.C."/>
            <person name="Sharon I."/>
            <person name="Castelle C.J."/>
            <person name="Singh A."/>
            <person name="Wilkins M.J."/>
            <person name="Williams K.H."/>
            <person name="Banfield J.F."/>
        </authorList>
    </citation>
    <scope>NUCLEOTIDE SEQUENCE [LARGE SCALE GENOMIC DNA]</scope>
</reference>
<organism evidence="1 2">
    <name type="scientific">Candidatus Collierbacteria bacterium GW2011_GWC2_44_18</name>
    <dbReference type="NCBI Taxonomy" id="1618392"/>
    <lineage>
        <taxon>Bacteria</taxon>
        <taxon>Candidatus Collieribacteriota</taxon>
    </lineage>
</organism>